<dbReference type="InterPro" id="IPR036188">
    <property type="entry name" value="FAD/NAD-bd_sf"/>
</dbReference>
<dbReference type="InterPro" id="IPR050464">
    <property type="entry name" value="Zeta_carotene_desat/Oxidored"/>
</dbReference>
<dbReference type="PANTHER" id="PTHR42923:SF39">
    <property type="entry name" value="AMINO OXIDASE"/>
    <property type="match status" value="1"/>
</dbReference>
<dbReference type="EMBL" id="PREU01000007">
    <property type="protein sequence ID" value="PPA75007.1"/>
    <property type="molecule type" value="Genomic_DNA"/>
</dbReference>
<accession>A0A2S5GPJ5</accession>
<dbReference type="Gene3D" id="3.50.50.60">
    <property type="entry name" value="FAD/NAD(P)-binding domain"/>
    <property type="match status" value="1"/>
</dbReference>
<reference evidence="1 2" key="1">
    <citation type="submission" date="2018-02" db="EMBL/GenBank/DDBJ databases">
        <title>Draft Genome of Achromobacter spanius stain 6.</title>
        <authorList>
            <person name="Gunasekera T.S."/>
            <person name="Radwan O."/>
            <person name="Ruiz O.N."/>
        </authorList>
    </citation>
    <scope>NUCLEOTIDE SEQUENCE [LARGE SCALE GENOMIC DNA]</scope>
    <source>
        <strain evidence="1 2">6</strain>
    </source>
</reference>
<dbReference type="Pfam" id="PF13450">
    <property type="entry name" value="NAD_binding_8"/>
    <property type="match status" value="1"/>
</dbReference>
<dbReference type="OrthoDB" id="127573at2"/>
<dbReference type="Proteomes" id="UP000239990">
    <property type="component" value="Unassembled WGS sequence"/>
</dbReference>
<sequence length="566" mass="61033">MRRRSFLLGAATAAVAGTAGYYRQHIVETPANVAYPGMQAGHALRDGAALPAATAHHRHQVVILGAGVAGLSCAWKLAREGFTDFVVVQGPEFAGNAAAGRQDELHYPLGAHYLPLPSMASTHVRQMLADFGIIEHGAGDVRPVYDESVLVHSPQERLLRNGRWEDGLLPMTGLPDADVAQHHRFLALVERLHTQRGNDGRRVFSIPLVLSSQDPAWRALDQIPFKQWLDREGYTSPALHWYLNYCCRDDYGAGYDVVSAWAGLHYFASRDGHAANAGEGAVLTWPGGLGVLADRMRQAIDDKLGHTRWLMAGTAVRIADTPAGPLTTCVATGLAPGLATGSTPGLAPGLTPDSTPRAYTLQSRRTVCAMPLFVAQRLLPDIRAYGYDPAVHASSHAPWLVSNFLLEGYPQEAPGEPLSWDNVVYQGRALGYVVSTHQLLRVARSPRSVFTAYHALSTQTPNAARQWLSTASPEALRDEAAADLIAAYGREFWRHARRLDITVRGHAMASPLCGSLSNAGLAALREVDGPVLFAHADLSGYSVFEEASWWGVVAAGRILGQAPPSA</sequence>
<dbReference type="RefSeq" id="WP_104144302.1">
    <property type="nucleotide sequence ID" value="NZ_PREU01000007.1"/>
</dbReference>
<name>A0A2S5GPJ5_9BURK</name>
<dbReference type="GO" id="GO:0016491">
    <property type="term" value="F:oxidoreductase activity"/>
    <property type="evidence" value="ECO:0007669"/>
    <property type="project" value="TreeGrafter"/>
</dbReference>
<comment type="caution">
    <text evidence="1">The sequence shown here is derived from an EMBL/GenBank/DDBJ whole genome shotgun (WGS) entry which is preliminary data.</text>
</comment>
<dbReference type="AlphaFoldDB" id="A0A2S5GPJ5"/>
<proteinExistence type="predicted"/>
<organism evidence="1 2">
    <name type="scientific">Achromobacter spanius</name>
    <dbReference type="NCBI Taxonomy" id="217203"/>
    <lineage>
        <taxon>Bacteria</taxon>
        <taxon>Pseudomonadati</taxon>
        <taxon>Pseudomonadota</taxon>
        <taxon>Betaproteobacteria</taxon>
        <taxon>Burkholderiales</taxon>
        <taxon>Alcaligenaceae</taxon>
        <taxon>Achromobacter</taxon>
    </lineage>
</organism>
<evidence type="ECO:0000313" key="2">
    <source>
        <dbReference type="Proteomes" id="UP000239990"/>
    </source>
</evidence>
<evidence type="ECO:0000313" key="1">
    <source>
        <dbReference type="EMBL" id="PPA75007.1"/>
    </source>
</evidence>
<dbReference type="PANTHER" id="PTHR42923">
    <property type="entry name" value="PROTOPORPHYRINOGEN OXIDASE"/>
    <property type="match status" value="1"/>
</dbReference>
<gene>
    <name evidence="1" type="ORF">C4E15_16795</name>
</gene>
<dbReference type="SUPFAM" id="SSF51905">
    <property type="entry name" value="FAD/NAD(P)-binding domain"/>
    <property type="match status" value="1"/>
</dbReference>
<protein>
    <submittedName>
        <fullName evidence="1">Amine oxidase</fullName>
    </submittedName>
</protein>